<dbReference type="EMBL" id="UINC01021677">
    <property type="protein sequence ID" value="SVA89736.1"/>
    <property type="molecule type" value="Genomic_DNA"/>
</dbReference>
<sequence length="312" mass="34427">VRSVDGVLGYHVNPLTCGVAKFNLMLARRLKVPMLGLFDGRATSMTHPILSLKLAEFSEPDIGALMSLVGTAPWGQGFSLFLHAWTDTEAERLLLSRAATVLCGNSELVEELRGRRPDAQSSWCPSTLLEPQRFRGEGISVFAFGMAHKVRSESHRAVHSLLERTGKPYSVYLSTALHEGTAFDERFTLVFDELQEIYGEHIYFLGYMSDTAVYNYLIDTTFFAAFFDKGVRANNTTVNAAMECGSVVITNLDAHSPDVFDHMHNVIDIHRCEALPTEPAVLESLAANARTAASRALGWEALVSQLGGTRRE</sequence>
<name>A0A381ZKB4_9ZZZZ</name>
<reference evidence="1" key="1">
    <citation type="submission" date="2018-05" db="EMBL/GenBank/DDBJ databases">
        <authorList>
            <person name="Lanie J.A."/>
            <person name="Ng W.-L."/>
            <person name="Kazmierczak K.M."/>
            <person name="Andrzejewski T.M."/>
            <person name="Davidsen T.M."/>
            <person name="Wayne K.J."/>
            <person name="Tettelin H."/>
            <person name="Glass J.I."/>
            <person name="Rusch D."/>
            <person name="Podicherti R."/>
            <person name="Tsui H.-C.T."/>
            <person name="Winkler M.E."/>
        </authorList>
    </citation>
    <scope>NUCLEOTIDE SEQUENCE</scope>
</reference>
<dbReference type="AlphaFoldDB" id="A0A381ZKB4"/>
<organism evidence="1">
    <name type="scientific">marine metagenome</name>
    <dbReference type="NCBI Taxonomy" id="408172"/>
    <lineage>
        <taxon>unclassified sequences</taxon>
        <taxon>metagenomes</taxon>
        <taxon>ecological metagenomes</taxon>
    </lineage>
</organism>
<accession>A0A381ZKB4</accession>
<evidence type="ECO:0000313" key="1">
    <source>
        <dbReference type="EMBL" id="SVA89736.1"/>
    </source>
</evidence>
<gene>
    <name evidence="1" type="ORF">METZ01_LOCUS142590</name>
</gene>
<protein>
    <submittedName>
        <fullName evidence="1">Uncharacterized protein</fullName>
    </submittedName>
</protein>
<feature type="non-terminal residue" evidence="1">
    <location>
        <position position="1"/>
    </location>
</feature>
<proteinExistence type="predicted"/>